<dbReference type="InterPro" id="IPR053720">
    <property type="entry name" value="Psm_Assembly_Chaperone"/>
</dbReference>
<dbReference type="Pfam" id="PF10178">
    <property type="entry name" value="PAC3"/>
    <property type="match status" value="1"/>
</dbReference>
<accession>A0A124SHC7</accession>
<dbReference type="InterPro" id="IPR018788">
    <property type="entry name" value="Proteasome_assmbl_chp_3"/>
</dbReference>
<keyword evidence="1" id="KW-0647">Proteasome</keyword>
<dbReference type="EMBL" id="LEKV01001069">
    <property type="protein sequence ID" value="KVI09163.1"/>
    <property type="molecule type" value="Genomic_DNA"/>
</dbReference>
<evidence type="ECO:0000313" key="1">
    <source>
        <dbReference type="EMBL" id="KVI09163.1"/>
    </source>
</evidence>
<dbReference type="GO" id="GO:0000502">
    <property type="term" value="C:proteasome complex"/>
    <property type="evidence" value="ECO:0007669"/>
    <property type="project" value="UniProtKB-KW"/>
</dbReference>
<dbReference type="OrthoDB" id="5839at2759"/>
<protein>
    <submittedName>
        <fullName evidence="1">Proteasome assembly chaperone 3</fullName>
    </submittedName>
</protein>
<dbReference type="Proteomes" id="UP000243975">
    <property type="component" value="Unassembled WGS sequence"/>
</dbReference>
<proteinExistence type="predicted"/>
<sequence length="150" mass="16599">MGKKNKIFNSQSPRSFLRFQSVAAAMDDDSTSSFPVPHKKFSILVKESKIDIVICSHDDQLLVIATQIGTMGTIMHARKEEGMLNSPTFNVSVIFGKRDEPMLQSCARQLIEQISNSGSSKSLTLSIGLKDHSMETLKAIVSGVIENRLW</sequence>
<organism evidence="1 2">
    <name type="scientific">Cynara cardunculus var. scolymus</name>
    <name type="common">Globe artichoke</name>
    <name type="synonym">Cynara scolymus</name>
    <dbReference type="NCBI Taxonomy" id="59895"/>
    <lineage>
        <taxon>Eukaryota</taxon>
        <taxon>Viridiplantae</taxon>
        <taxon>Streptophyta</taxon>
        <taxon>Embryophyta</taxon>
        <taxon>Tracheophyta</taxon>
        <taxon>Spermatophyta</taxon>
        <taxon>Magnoliopsida</taxon>
        <taxon>eudicotyledons</taxon>
        <taxon>Gunneridae</taxon>
        <taxon>Pentapetalae</taxon>
        <taxon>asterids</taxon>
        <taxon>campanulids</taxon>
        <taxon>Asterales</taxon>
        <taxon>Asteraceae</taxon>
        <taxon>Carduoideae</taxon>
        <taxon>Cardueae</taxon>
        <taxon>Carduinae</taxon>
        <taxon>Cynara</taxon>
    </lineage>
</organism>
<name>A0A124SHC7_CYNCS</name>
<comment type="caution">
    <text evidence="1">The sequence shown here is derived from an EMBL/GenBank/DDBJ whole genome shotgun (WGS) entry which is preliminary data.</text>
</comment>
<dbReference type="PANTHER" id="PTHR31051">
    <property type="entry name" value="PROTEASOME ASSEMBLY CHAPERONE 3"/>
    <property type="match status" value="1"/>
</dbReference>
<dbReference type="GO" id="GO:0043248">
    <property type="term" value="P:proteasome assembly"/>
    <property type="evidence" value="ECO:0007669"/>
    <property type="project" value="InterPro"/>
</dbReference>
<dbReference type="PANTHER" id="PTHR31051:SF1">
    <property type="entry name" value="PROTEASOME ASSEMBLY CHAPERONE 3"/>
    <property type="match status" value="1"/>
</dbReference>
<dbReference type="Gramene" id="KVI09163">
    <property type="protein sequence ID" value="KVI09163"/>
    <property type="gene ID" value="Ccrd_012434"/>
</dbReference>
<dbReference type="OMA" id="IHVCAKN"/>
<dbReference type="STRING" id="59895.A0A124SHC7"/>
<gene>
    <name evidence="1" type="ORF">Ccrd_012434</name>
</gene>
<reference evidence="1 2" key="1">
    <citation type="journal article" date="2016" name="Sci. Rep.">
        <title>The genome sequence of the outbreeding globe artichoke constructed de novo incorporating a phase-aware low-pass sequencing strategy of F1 progeny.</title>
        <authorList>
            <person name="Scaglione D."/>
            <person name="Reyes-Chin-Wo S."/>
            <person name="Acquadro A."/>
            <person name="Froenicke L."/>
            <person name="Portis E."/>
            <person name="Beitel C."/>
            <person name="Tirone M."/>
            <person name="Mauro R."/>
            <person name="Lo Monaco A."/>
            <person name="Mauromicale G."/>
            <person name="Faccioli P."/>
            <person name="Cattivelli L."/>
            <person name="Rieseberg L."/>
            <person name="Michelmore R."/>
            <person name="Lanteri S."/>
        </authorList>
    </citation>
    <scope>NUCLEOTIDE SEQUENCE [LARGE SCALE GENOMIC DNA]</scope>
    <source>
        <strain evidence="1">2C</strain>
    </source>
</reference>
<evidence type="ECO:0000313" key="2">
    <source>
        <dbReference type="Proteomes" id="UP000243975"/>
    </source>
</evidence>
<keyword evidence="2" id="KW-1185">Reference proteome</keyword>
<dbReference type="Gene3D" id="3.30.230.90">
    <property type="match status" value="1"/>
</dbReference>
<dbReference type="AlphaFoldDB" id="A0A124SHC7"/>